<keyword evidence="6" id="KW-0229">DNA integration</keyword>
<evidence type="ECO:0000256" key="4">
    <source>
        <dbReference type="ARBA" id="ARBA00022801"/>
    </source>
</evidence>
<evidence type="ECO:0000256" key="2">
    <source>
        <dbReference type="ARBA" id="ARBA00022723"/>
    </source>
</evidence>
<evidence type="ECO:0000256" key="6">
    <source>
        <dbReference type="ARBA" id="ARBA00022908"/>
    </source>
</evidence>
<evidence type="ECO:0000256" key="3">
    <source>
        <dbReference type="ARBA" id="ARBA00022759"/>
    </source>
</evidence>
<proteinExistence type="predicted"/>
<protein>
    <submittedName>
        <fullName evidence="11">Retrovirus-related pol polyprotein from transposon TNT 1-94</fullName>
    </submittedName>
</protein>
<name>A0ABQ5CAC1_9ASTR</name>
<keyword evidence="9" id="KW-0233">DNA recombination</keyword>
<keyword evidence="12" id="KW-1185">Reference proteome</keyword>
<dbReference type="Gene3D" id="3.30.420.10">
    <property type="entry name" value="Ribonuclease H-like superfamily/Ribonuclease H"/>
    <property type="match status" value="1"/>
</dbReference>
<keyword evidence="2" id="KW-0479">Metal-binding</keyword>
<reference evidence="11" key="2">
    <citation type="submission" date="2022-01" db="EMBL/GenBank/DDBJ databases">
        <authorList>
            <person name="Yamashiro T."/>
            <person name="Shiraishi A."/>
            <person name="Satake H."/>
            <person name="Nakayama K."/>
        </authorList>
    </citation>
    <scope>NUCLEOTIDE SEQUENCE</scope>
</reference>
<keyword evidence="5" id="KW-0460">Magnesium</keyword>
<evidence type="ECO:0000259" key="10">
    <source>
        <dbReference type="Pfam" id="PF13976"/>
    </source>
</evidence>
<gene>
    <name evidence="11" type="ORF">Tco_0892959</name>
</gene>
<dbReference type="PANTHER" id="PTHR42648:SF11">
    <property type="entry name" value="TRANSPOSON TY4-P GAG-POL POLYPROTEIN"/>
    <property type="match status" value="1"/>
</dbReference>
<keyword evidence="8" id="KW-0239">DNA-directed DNA polymerase</keyword>
<comment type="caution">
    <text evidence="11">The sequence shown here is derived from an EMBL/GenBank/DDBJ whole genome shotgun (WGS) entry which is preliminary data.</text>
</comment>
<accession>A0ABQ5CAC1</accession>
<evidence type="ECO:0000313" key="11">
    <source>
        <dbReference type="EMBL" id="GJT23022.1"/>
    </source>
</evidence>
<evidence type="ECO:0000256" key="9">
    <source>
        <dbReference type="ARBA" id="ARBA00023172"/>
    </source>
</evidence>
<dbReference type="SUPFAM" id="SSF53098">
    <property type="entry name" value="Ribonuclease H-like"/>
    <property type="match status" value="1"/>
</dbReference>
<keyword evidence="7" id="KW-0695">RNA-directed DNA polymerase</keyword>
<dbReference type="InterPro" id="IPR039537">
    <property type="entry name" value="Retrotran_Ty1/copia-like"/>
</dbReference>
<dbReference type="InterPro" id="IPR012337">
    <property type="entry name" value="RNaseH-like_sf"/>
</dbReference>
<reference evidence="11" key="1">
    <citation type="journal article" date="2022" name="Int. J. Mol. Sci.">
        <title>Draft Genome of Tanacetum Coccineum: Genomic Comparison of Closely Related Tanacetum-Family Plants.</title>
        <authorList>
            <person name="Yamashiro T."/>
            <person name="Shiraishi A."/>
            <person name="Nakayama K."/>
            <person name="Satake H."/>
        </authorList>
    </citation>
    <scope>NUCLEOTIDE SEQUENCE</scope>
</reference>
<dbReference type="Pfam" id="PF13976">
    <property type="entry name" value="gag_pre-integrs"/>
    <property type="match status" value="1"/>
</dbReference>
<evidence type="ECO:0000256" key="5">
    <source>
        <dbReference type="ARBA" id="ARBA00022842"/>
    </source>
</evidence>
<evidence type="ECO:0000256" key="1">
    <source>
        <dbReference type="ARBA" id="ARBA00022722"/>
    </source>
</evidence>
<keyword evidence="3" id="KW-0255">Endonuclease</keyword>
<keyword evidence="4" id="KW-0378">Hydrolase</keyword>
<organism evidence="11 12">
    <name type="scientific">Tanacetum coccineum</name>
    <dbReference type="NCBI Taxonomy" id="301880"/>
    <lineage>
        <taxon>Eukaryota</taxon>
        <taxon>Viridiplantae</taxon>
        <taxon>Streptophyta</taxon>
        <taxon>Embryophyta</taxon>
        <taxon>Tracheophyta</taxon>
        <taxon>Spermatophyta</taxon>
        <taxon>Magnoliopsida</taxon>
        <taxon>eudicotyledons</taxon>
        <taxon>Gunneridae</taxon>
        <taxon>Pentapetalae</taxon>
        <taxon>asterids</taxon>
        <taxon>campanulids</taxon>
        <taxon>Asterales</taxon>
        <taxon>Asteraceae</taxon>
        <taxon>Asteroideae</taxon>
        <taxon>Anthemideae</taxon>
        <taxon>Anthemidinae</taxon>
        <taxon>Tanacetum</taxon>
    </lineage>
</organism>
<dbReference type="EMBL" id="BQNB010014020">
    <property type="protein sequence ID" value="GJT23022.1"/>
    <property type="molecule type" value="Genomic_DNA"/>
</dbReference>
<dbReference type="InterPro" id="IPR025724">
    <property type="entry name" value="GAG-pre-integrase_dom"/>
</dbReference>
<feature type="domain" description="GAG-pre-integrase" evidence="10">
    <location>
        <begin position="6"/>
        <end position="64"/>
    </location>
</feature>
<keyword evidence="8" id="KW-0548">Nucleotidyltransferase</keyword>
<dbReference type="Proteomes" id="UP001151760">
    <property type="component" value="Unassembled WGS sequence"/>
</dbReference>
<dbReference type="InterPro" id="IPR036397">
    <property type="entry name" value="RNaseH_sf"/>
</dbReference>
<evidence type="ECO:0000313" key="12">
    <source>
        <dbReference type="Proteomes" id="UP001151760"/>
    </source>
</evidence>
<keyword evidence="8" id="KW-0808">Transferase</keyword>
<evidence type="ECO:0000256" key="7">
    <source>
        <dbReference type="ARBA" id="ARBA00022918"/>
    </source>
</evidence>
<sequence length="238" mass="26931">MPASSPICLMSKATSTKSWLWHRRLSYMNFGTINHLTKQHLVDELPKCKYKKDHLCSACKRGKSNKATLSPKLVPSTHSKLELINMDIDGPIRVESINGKKYILVIVDDYSRYTWVYFLETKDEAPEMIKKFIAQKYFEKRSPEVSINSVAQPTPNNDDTPSSSSIIVKDQEATPFVSYSEEKLSLISSDDVVESVQEDSADFDGNNLFTPYDALTFKEAESSSIATDPSNMHEFNQV</sequence>
<evidence type="ECO:0000256" key="8">
    <source>
        <dbReference type="ARBA" id="ARBA00022932"/>
    </source>
</evidence>
<keyword evidence="1" id="KW-0540">Nuclease</keyword>
<dbReference type="PANTHER" id="PTHR42648">
    <property type="entry name" value="TRANSPOSASE, PUTATIVE-RELATED"/>
    <property type="match status" value="1"/>
</dbReference>